<comment type="subcellular location">
    <subcellularLocation>
        <location evidence="8">Cell outer membrane</location>
        <topology evidence="8">Lipid-anchor</topology>
    </subcellularLocation>
</comment>
<comment type="function">
    <text evidence="8">Part of the Tol-Pal system, which plays a role in outer membrane invagination during cell division and is important for maintaining outer membrane integrity.</text>
</comment>
<keyword evidence="12" id="KW-1185">Reference proteome</keyword>
<evidence type="ECO:0000256" key="4">
    <source>
        <dbReference type="ARBA" id="ARBA00023139"/>
    </source>
</evidence>
<dbReference type="PRINTS" id="PR01021">
    <property type="entry name" value="OMPADOMAIN"/>
</dbReference>
<evidence type="ECO:0000256" key="7">
    <source>
        <dbReference type="ARBA" id="ARBA00023306"/>
    </source>
</evidence>
<keyword evidence="2 8" id="KW-0732">Signal</keyword>
<evidence type="ECO:0000259" key="10">
    <source>
        <dbReference type="PROSITE" id="PS51123"/>
    </source>
</evidence>
<evidence type="ECO:0000313" key="11">
    <source>
        <dbReference type="EMBL" id="PLW84606.1"/>
    </source>
</evidence>
<dbReference type="InterPro" id="IPR006690">
    <property type="entry name" value="OMPA-like_CS"/>
</dbReference>
<evidence type="ECO:0000256" key="3">
    <source>
        <dbReference type="ARBA" id="ARBA00023136"/>
    </source>
</evidence>
<dbReference type="KEGG" id="hja:BST95_18795"/>
<comment type="similarity">
    <text evidence="8">Belongs to the Pal lipoprotein family.</text>
</comment>
<dbReference type="Pfam" id="PF00691">
    <property type="entry name" value="OmpA"/>
    <property type="match status" value="1"/>
</dbReference>
<keyword evidence="7 8" id="KW-0131">Cell cycle</keyword>
<protein>
    <recommendedName>
        <fullName evidence="8">Peptidoglycan-associated lipoprotein</fullName>
        <shortName evidence="8">PAL</shortName>
    </recommendedName>
</protein>
<dbReference type="InterPro" id="IPR006665">
    <property type="entry name" value="OmpA-like"/>
</dbReference>
<dbReference type="InterPro" id="IPR039001">
    <property type="entry name" value="Pal"/>
</dbReference>
<keyword evidence="6 8" id="KW-0449">Lipoprotein</keyword>
<keyword evidence="1 8" id="KW-0132">Cell division</keyword>
<gene>
    <name evidence="8 11" type="primary">pal</name>
    <name evidence="11" type="ORF">C0029_18495</name>
</gene>
<dbReference type="Gene3D" id="3.30.1330.60">
    <property type="entry name" value="OmpA-like domain"/>
    <property type="match status" value="1"/>
</dbReference>
<dbReference type="InterPro" id="IPR050330">
    <property type="entry name" value="Bact_OuterMem_StrucFunc"/>
</dbReference>
<dbReference type="CDD" id="cd07185">
    <property type="entry name" value="OmpA_C-like"/>
    <property type="match status" value="1"/>
</dbReference>
<evidence type="ECO:0000256" key="6">
    <source>
        <dbReference type="ARBA" id="ARBA00023288"/>
    </source>
</evidence>
<evidence type="ECO:0000256" key="5">
    <source>
        <dbReference type="ARBA" id="ARBA00023237"/>
    </source>
</evidence>
<dbReference type="InterPro" id="IPR036737">
    <property type="entry name" value="OmpA-like_sf"/>
</dbReference>
<dbReference type="HAMAP" id="MF_02204">
    <property type="entry name" value="Pal"/>
    <property type="match status" value="1"/>
</dbReference>
<evidence type="ECO:0000256" key="2">
    <source>
        <dbReference type="ARBA" id="ARBA00022729"/>
    </source>
</evidence>
<organism evidence="11 12">
    <name type="scientific">Halioglobus japonicus</name>
    <dbReference type="NCBI Taxonomy" id="930805"/>
    <lineage>
        <taxon>Bacteria</taxon>
        <taxon>Pseudomonadati</taxon>
        <taxon>Pseudomonadota</taxon>
        <taxon>Gammaproteobacteria</taxon>
        <taxon>Cellvibrionales</taxon>
        <taxon>Halieaceae</taxon>
        <taxon>Halioglobus</taxon>
    </lineage>
</organism>
<keyword evidence="5 8" id="KW-0998">Cell outer membrane</keyword>
<accession>A0AAP8MBD5</accession>
<dbReference type="PANTHER" id="PTHR30329:SF21">
    <property type="entry name" value="LIPOPROTEIN YIAD-RELATED"/>
    <property type="match status" value="1"/>
</dbReference>
<dbReference type="GO" id="GO:0051301">
    <property type="term" value="P:cell division"/>
    <property type="evidence" value="ECO:0007669"/>
    <property type="project" value="UniProtKB-UniRule"/>
</dbReference>
<dbReference type="PANTHER" id="PTHR30329">
    <property type="entry name" value="STATOR ELEMENT OF FLAGELLAR MOTOR COMPLEX"/>
    <property type="match status" value="1"/>
</dbReference>
<evidence type="ECO:0000256" key="8">
    <source>
        <dbReference type="HAMAP-Rule" id="MF_02204"/>
    </source>
</evidence>
<dbReference type="PROSITE" id="PS01068">
    <property type="entry name" value="OMPA_1"/>
    <property type="match status" value="1"/>
</dbReference>
<keyword evidence="3 8" id="KW-0472">Membrane</keyword>
<dbReference type="PROSITE" id="PS51123">
    <property type="entry name" value="OMPA_2"/>
    <property type="match status" value="1"/>
</dbReference>
<dbReference type="InterPro" id="IPR014169">
    <property type="entry name" value="Pal_lipo_C"/>
</dbReference>
<feature type="signal peptide" evidence="9">
    <location>
        <begin position="1"/>
        <end position="21"/>
    </location>
</feature>
<dbReference type="NCBIfam" id="TIGR02802">
    <property type="entry name" value="Pal_lipo"/>
    <property type="match status" value="1"/>
</dbReference>
<dbReference type="AlphaFoldDB" id="A0AAP8MBD5"/>
<dbReference type="PROSITE" id="PS51257">
    <property type="entry name" value="PROKAR_LIPOPROTEIN"/>
    <property type="match status" value="1"/>
</dbReference>
<comment type="caution">
    <text evidence="11">The sequence shown here is derived from an EMBL/GenBank/DDBJ whole genome shotgun (WGS) entry which is preliminary data.</text>
</comment>
<dbReference type="Proteomes" id="UP000235162">
    <property type="component" value="Unassembled WGS sequence"/>
</dbReference>
<reference evidence="11 12" key="1">
    <citation type="submission" date="2018-01" db="EMBL/GenBank/DDBJ databases">
        <title>The draft genome sequence of Halioglobus japonicus S1-36.</title>
        <authorList>
            <person name="Du Z.-J."/>
            <person name="Shi M.-J."/>
        </authorList>
    </citation>
    <scope>NUCLEOTIDE SEQUENCE [LARGE SCALE GENOMIC DNA]</scope>
    <source>
        <strain evidence="11 12">S1-36</strain>
    </source>
</reference>
<evidence type="ECO:0000256" key="9">
    <source>
        <dbReference type="SAM" id="SignalP"/>
    </source>
</evidence>
<feature type="chain" id="PRO_5042968395" description="Peptidoglycan-associated lipoprotein" evidence="9">
    <location>
        <begin position="22"/>
        <end position="172"/>
    </location>
</feature>
<dbReference type="SUPFAM" id="SSF103088">
    <property type="entry name" value="OmpA-like"/>
    <property type="match status" value="1"/>
</dbReference>
<name>A0AAP8MBD5_9GAMM</name>
<dbReference type="InterPro" id="IPR006664">
    <property type="entry name" value="OMP_bac"/>
</dbReference>
<sequence length="172" mass="18551">MKQLPVAGKAITLLFAAAFLAACSGNSKEQEEAAAAAAAAEAARIAEQEALAAQQAEQQRFRDAAIAAGSVFFFDYDSYTLKPEAIAALDAHISYLAGNNETVRLEGHTDERGTREYNMALGERRANAVRDYMVVNGVAGSRIETVSYGEERPNAYGSGEANWSQNRRVELK</sequence>
<feature type="domain" description="OmpA-like" evidence="10">
    <location>
        <begin position="61"/>
        <end position="172"/>
    </location>
</feature>
<evidence type="ECO:0000256" key="1">
    <source>
        <dbReference type="ARBA" id="ARBA00022618"/>
    </source>
</evidence>
<evidence type="ECO:0000313" key="12">
    <source>
        <dbReference type="Proteomes" id="UP000235162"/>
    </source>
</evidence>
<proteinExistence type="inferred from homology"/>
<comment type="subunit">
    <text evidence="8">The Tol-Pal system is composed of five core proteins: the inner membrane proteins TolA, TolQ and TolR, the periplasmic protein TolB and the outer membrane protein Pal. They form a network linking the inner and outer membranes and the peptidoglycan layer.</text>
</comment>
<keyword evidence="4 8" id="KW-0564">Palmitate</keyword>
<dbReference type="EMBL" id="PKUR01000007">
    <property type="protein sequence ID" value="PLW84606.1"/>
    <property type="molecule type" value="Genomic_DNA"/>
</dbReference>
<dbReference type="RefSeq" id="WP_066059772.1">
    <property type="nucleotide sequence ID" value="NZ_BMYL01000008.1"/>
</dbReference>
<dbReference type="GO" id="GO:0009279">
    <property type="term" value="C:cell outer membrane"/>
    <property type="evidence" value="ECO:0007669"/>
    <property type="project" value="UniProtKB-SubCell"/>
</dbReference>